<dbReference type="VEuPathDB" id="FungiDB:GLRG_02147"/>
<evidence type="ECO:0000256" key="1">
    <source>
        <dbReference type="SAM" id="MobiDB-lite"/>
    </source>
</evidence>
<keyword evidence="3" id="KW-1185">Reference proteome</keyword>
<accession>E3Q7W4</accession>
<dbReference type="HOGENOM" id="CLU_3014062_0_0_1"/>
<dbReference type="GeneID" id="24407512"/>
<evidence type="ECO:0000313" key="2">
    <source>
        <dbReference type="EMBL" id="EFQ26976.1"/>
    </source>
</evidence>
<dbReference type="Proteomes" id="UP000008782">
    <property type="component" value="Unassembled WGS sequence"/>
</dbReference>
<reference evidence="3" key="1">
    <citation type="journal article" date="2012" name="Nat. Genet.">
        <title>Lifestyle transitions in plant pathogenic Colletotrichum fungi deciphered by genome and transcriptome analyses.</title>
        <authorList>
            <person name="O'Connell R.J."/>
            <person name="Thon M.R."/>
            <person name="Hacquard S."/>
            <person name="Amyotte S.G."/>
            <person name="Kleemann J."/>
            <person name="Torres M.F."/>
            <person name="Damm U."/>
            <person name="Buiate E.A."/>
            <person name="Epstein L."/>
            <person name="Alkan N."/>
            <person name="Altmueller J."/>
            <person name="Alvarado-Balderrama L."/>
            <person name="Bauser C.A."/>
            <person name="Becker C."/>
            <person name="Birren B.W."/>
            <person name="Chen Z."/>
            <person name="Choi J."/>
            <person name="Crouch J.A."/>
            <person name="Duvick J.P."/>
            <person name="Farman M.A."/>
            <person name="Gan P."/>
            <person name="Heiman D."/>
            <person name="Henrissat B."/>
            <person name="Howard R.J."/>
            <person name="Kabbage M."/>
            <person name="Koch C."/>
            <person name="Kracher B."/>
            <person name="Kubo Y."/>
            <person name="Law A.D."/>
            <person name="Lebrun M.-H."/>
            <person name="Lee Y.-H."/>
            <person name="Miyara I."/>
            <person name="Moore N."/>
            <person name="Neumann U."/>
            <person name="Nordstroem K."/>
            <person name="Panaccione D.G."/>
            <person name="Panstruga R."/>
            <person name="Place M."/>
            <person name="Proctor R.H."/>
            <person name="Prusky D."/>
            <person name="Rech G."/>
            <person name="Reinhardt R."/>
            <person name="Rollins J.A."/>
            <person name="Rounsley S."/>
            <person name="Schardl C.L."/>
            <person name="Schwartz D.C."/>
            <person name="Shenoy N."/>
            <person name="Shirasu K."/>
            <person name="Sikhakolli U.R."/>
            <person name="Stueber K."/>
            <person name="Sukno S.A."/>
            <person name="Sweigard J.A."/>
            <person name="Takano Y."/>
            <person name="Takahara H."/>
            <person name="Trail F."/>
            <person name="van der Does H.C."/>
            <person name="Voll L.M."/>
            <person name="Will I."/>
            <person name="Young S."/>
            <person name="Zeng Q."/>
            <person name="Zhang J."/>
            <person name="Zhou S."/>
            <person name="Dickman M.B."/>
            <person name="Schulze-Lefert P."/>
            <person name="Ver Loren van Themaat E."/>
            <person name="Ma L.-J."/>
            <person name="Vaillancourt L.J."/>
        </authorList>
    </citation>
    <scope>NUCLEOTIDE SEQUENCE [LARGE SCALE GENOMIC DNA]</scope>
    <source>
        <strain evidence="3">M1.001 / M2 / FGSC 10212</strain>
    </source>
</reference>
<organism evidence="3">
    <name type="scientific">Colletotrichum graminicola (strain M1.001 / M2 / FGSC 10212)</name>
    <name type="common">Maize anthracnose fungus</name>
    <name type="synonym">Glomerella graminicola</name>
    <dbReference type="NCBI Taxonomy" id="645133"/>
    <lineage>
        <taxon>Eukaryota</taxon>
        <taxon>Fungi</taxon>
        <taxon>Dikarya</taxon>
        <taxon>Ascomycota</taxon>
        <taxon>Pezizomycotina</taxon>
        <taxon>Sordariomycetes</taxon>
        <taxon>Hypocreomycetidae</taxon>
        <taxon>Glomerellales</taxon>
        <taxon>Glomerellaceae</taxon>
        <taxon>Colletotrichum</taxon>
        <taxon>Colletotrichum graminicola species complex</taxon>
    </lineage>
</organism>
<dbReference type="EMBL" id="GG697336">
    <property type="protein sequence ID" value="EFQ26976.1"/>
    <property type="molecule type" value="Genomic_DNA"/>
</dbReference>
<sequence>MTEELELELEEARGRQPLGRCPKRPGAKLRPGARAPVNGRPHFDVEEYGKAWTVGS</sequence>
<gene>
    <name evidence="2" type="ORF">GLRG_02147</name>
</gene>
<feature type="region of interest" description="Disordered" evidence="1">
    <location>
        <begin position="1"/>
        <end position="41"/>
    </location>
</feature>
<protein>
    <submittedName>
        <fullName evidence="2">Uncharacterized protein</fullName>
    </submittedName>
</protein>
<dbReference type="AlphaFoldDB" id="E3Q7W4"/>
<dbReference type="RefSeq" id="XP_008090996.1">
    <property type="nucleotide sequence ID" value="XM_008092805.1"/>
</dbReference>
<proteinExistence type="predicted"/>
<name>E3Q7W4_COLGM</name>
<evidence type="ECO:0000313" key="3">
    <source>
        <dbReference type="Proteomes" id="UP000008782"/>
    </source>
</evidence>